<evidence type="ECO:0000313" key="4">
    <source>
        <dbReference type="EMBL" id="SFN95083.1"/>
    </source>
</evidence>
<keyword evidence="2" id="KW-0732">Signal</keyword>
<dbReference type="STRING" id="398199.SAMN05421804_10842"/>
<feature type="signal peptide" evidence="2">
    <location>
        <begin position="1"/>
        <end position="24"/>
    </location>
</feature>
<keyword evidence="1" id="KW-0812">Transmembrane</keyword>
<dbReference type="CDD" id="cd00198">
    <property type="entry name" value="vWFA"/>
    <property type="match status" value="1"/>
</dbReference>
<dbReference type="SMART" id="SM00327">
    <property type="entry name" value="VWA"/>
    <property type="match status" value="1"/>
</dbReference>
<dbReference type="Proteomes" id="UP000181899">
    <property type="component" value="Unassembled WGS sequence"/>
</dbReference>
<reference evidence="4 5" key="1">
    <citation type="submission" date="2016-10" db="EMBL/GenBank/DDBJ databases">
        <authorList>
            <person name="de Groot N.N."/>
        </authorList>
    </citation>
    <scope>NUCLEOTIDE SEQUENCE [LARGE SCALE GENOMIC DNA]</scope>
    <source>
        <strain evidence="4 5">ML2</strain>
    </source>
</reference>
<dbReference type="Pfam" id="PF00092">
    <property type="entry name" value="VWA"/>
    <property type="match status" value="1"/>
</dbReference>
<evidence type="ECO:0000256" key="2">
    <source>
        <dbReference type="SAM" id="SignalP"/>
    </source>
</evidence>
<dbReference type="Gene3D" id="3.40.50.410">
    <property type="entry name" value="von Willebrand factor, type A domain"/>
    <property type="match status" value="1"/>
</dbReference>
<evidence type="ECO:0000313" key="5">
    <source>
        <dbReference type="Proteomes" id="UP000181899"/>
    </source>
</evidence>
<evidence type="ECO:0000259" key="3">
    <source>
        <dbReference type="PROSITE" id="PS50234"/>
    </source>
</evidence>
<dbReference type="EMBL" id="FOVK01000008">
    <property type="protein sequence ID" value="SFN95083.1"/>
    <property type="molecule type" value="Genomic_DNA"/>
</dbReference>
<dbReference type="PANTHER" id="PTHR10579">
    <property type="entry name" value="CALCIUM-ACTIVATED CHLORIDE CHANNEL REGULATOR"/>
    <property type="match status" value="1"/>
</dbReference>
<feature type="domain" description="VWFA" evidence="3">
    <location>
        <begin position="38"/>
        <end position="226"/>
    </location>
</feature>
<dbReference type="InterPro" id="IPR051266">
    <property type="entry name" value="CLCR"/>
</dbReference>
<feature type="chain" id="PRO_5039632084" evidence="2">
    <location>
        <begin position="25"/>
        <end position="840"/>
    </location>
</feature>
<dbReference type="AlphaFoldDB" id="A0A1I5D7C1"/>
<keyword evidence="1" id="KW-0472">Membrane</keyword>
<dbReference type="PANTHER" id="PTHR10579:SF43">
    <property type="entry name" value="ZINC FINGER (C3HC4-TYPE RING FINGER) FAMILY PROTEIN"/>
    <property type="match status" value="1"/>
</dbReference>
<dbReference type="InterPro" id="IPR036465">
    <property type="entry name" value="vWFA_dom_sf"/>
</dbReference>
<name>A0A1I5D7C1_9CLOT</name>
<dbReference type="SUPFAM" id="SSF53300">
    <property type="entry name" value="vWA-like"/>
    <property type="match status" value="1"/>
</dbReference>
<dbReference type="InterPro" id="IPR002035">
    <property type="entry name" value="VWF_A"/>
</dbReference>
<dbReference type="OrthoDB" id="1673233at2"/>
<organism evidence="4 5">
    <name type="scientific">Proteiniclasticum ruminis</name>
    <dbReference type="NCBI Taxonomy" id="398199"/>
    <lineage>
        <taxon>Bacteria</taxon>
        <taxon>Bacillati</taxon>
        <taxon>Bacillota</taxon>
        <taxon>Clostridia</taxon>
        <taxon>Eubacteriales</taxon>
        <taxon>Clostridiaceae</taxon>
        <taxon>Proteiniclasticum</taxon>
    </lineage>
</organism>
<sequence>MRKNKKSWSLLLAICLFAAHLPLAKVQAEERVRLENLAVSLVVDVSGSMGQTDPEGLRETAAKMFIDLLSPEDAIGVITFDENVRTAVPFQKVESTVNKNLMKNALTGNLLPAGDTDYVKAMETALTQLEEVENEARKVILFVTDGIPDPDPARREEPGYMENYMNGLWNLTGRAAEEKIPIYTVGFGDIDPSILERMSLETLGAATMTEDPGTLAEVFFGIVESLKNRSPLLEEEFVLSEEKTISFEMDPYISQTTLLLTQNTDNYQVDVTGPGGAGITEGFALYKERGYTLLTLNQKEEEQVGTWSVKLTPAPGETAAPTIKAFGSTDFFFKLWMEEPVMNAVHPMNEPLRLSVYSSTPIPDTASLEAVVTKNGVRSRTPIGLTLENDVYVGTFEDTKDHGFYEVEVLLKEEGKTIATAGSAFTVKNVPVITSDYFIVSALEVLYSSRIVRSSLSSGGVDLVPGRDLLLEEYVLHLTFEDGSEVLYAFKDDGEEASGDLRAGDGLYSTRVAFEKEGKVHLRIGFRGSYKGEPFVQEKELGEVNIGVLKEISVSSVSSEVSVKSGESALLEILLKNDSIFPETLTFSLEEGKGEILNPTQEIGAQEEKRISLRYKPHENMKDESVNLVISVLAQRENRSLTGTPIAVEVRVVSFLGGLLQNVSPYRSLLLSLLVVLLIALLLFYLLGRIFYAVLVMPKYLVRGSLHYKKDRTSLEEEGALHLSDKKKKEIIISLGKEQEGDFYLPAKGSDYQMMLMKKAEDPSKKFIEGYKALLGKEDTPRLRIQVTQPGVLSFDGTILTRRMLYDGNVFETADYIFWYEEEEVKRKTKAKNLLKESEK</sequence>
<dbReference type="PROSITE" id="PS50234">
    <property type="entry name" value="VWFA"/>
    <property type="match status" value="1"/>
</dbReference>
<accession>A0A1I5D7C1</accession>
<protein>
    <submittedName>
        <fullName evidence="4">von Willebrand factor type A domain-containing protein</fullName>
    </submittedName>
</protein>
<dbReference type="RefSeq" id="WP_074912453.1">
    <property type="nucleotide sequence ID" value="NZ_FOVK01000008.1"/>
</dbReference>
<keyword evidence="1" id="KW-1133">Transmembrane helix</keyword>
<evidence type="ECO:0000256" key="1">
    <source>
        <dbReference type="SAM" id="Phobius"/>
    </source>
</evidence>
<feature type="transmembrane region" description="Helical" evidence="1">
    <location>
        <begin position="669"/>
        <end position="695"/>
    </location>
</feature>
<gene>
    <name evidence="4" type="ORF">SAMN04488695_10882</name>
</gene>
<keyword evidence="5" id="KW-1185">Reference proteome</keyword>
<proteinExistence type="predicted"/>